<keyword evidence="3" id="KW-1185">Reference proteome</keyword>
<dbReference type="Proteomes" id="UP001523566">
    <property type="component" value="Unassembled WGS sequence"/>
</dbReference>
<protein>
    <submittedName>
        <fullName evidence="2">Uncharacterized protein</fullName>
    </submittedName>
</protein>
<gene>
    <name evidence="2" type="ORF">NK125_02835</name>
</gene>
<evidence type="ECO:0000256" key="1">
    <source>
        <dbReference type="SAM" id="Phobius"/>
    </source>
</evidence>
<sequence length="96" mass="11152">MKCPTCGNELKRSEKNPEYLLCLTCRKKYKVAPKKYSNIPEAEVREKRERKVKKGYKEMVDAGYEEEKSGSIIPLVILGILIVLVAAFIIYLYFFK</sequence>
<proteinExistence type="predicted"/>
<name>A0ABT1EA13_9FIRM</name>
<evidence type="ECO:0000313" key="3">
    <source>
        <dbReference type="Proteomes" id="UP001523566"/>
    </source>
</evidence>
<keyword evidence="1" id="KW-0812">Transmembrane</keyword>
<keyword evidence="1" id="KW-0472">Membrane</keyword>
<dbReference type="RefSeq" id="WP_262065133.1">
    <property type="nucleotide sequence ID" value="NZ_JAMXOD010000003.1"/>
</dbReference>
<reference evidence="2 3" key="1">
    <citation type="journal article" date="2022" name="Genome Biol. Evol.">
        <title>Host diet, physiology and behaviors set the stage for Lachnospiraceae cladogenesis.</title>
        <authorList>
            <person name="Vera-Ponce De Leon A."/>
            <person name="Schneider M."/>
            <person name="Jahnes B.C."/>
            <person name="Sadowski V."/>
            <person name="Camuy-Velez L.A."/>
            <person name="Duan J."/>
            <person name="Sabree Z.L."/>
        </authorList>
    </citation>
    <scope>NUCLEOTIDE SEQUENCE [LARGE SCALE GENOMIC DNA]</scope>
    <source>
        <strain evidence="2 3">PAL113</strain>
    </source>
</reference>
<keyword evidence="1" id="KW-1133">Transmembrane helix</keyword>
<dbReference type="EMBL" id="JAMZFW010000003">
    <property type="protein sequence ID" value="MCP1101347.1"/>
    <property type="molecule type" value="Genomic_DNA"/>
</dbReference>
<accession>A0ABT1EA13</accession>
<comment type="caution">
    <text evidence="2">The sequence shown here is derived from an EMBL/GenBank/DDBJ whole genome shotgun (WGS) entry which is preliminary data.</text>
</comment>
<feature type="transmembrane region" description="Helical" evidence="1">
    <location>
        <begin position="72"/>
        <end position="94"/>
    </location>
</feature>
<evidence type="ECO:0000313" key="2">
    <source>
        <dbReference type="EMBL" id="MCP1101347.1"/>
    </source>
</evidence>
<organism evidence="2 3">
    <name type="scientific">Aequitasia blattaphilus</name>
    <dbReference type="NCBI Taxonomy" id="2949332"/>
    <lineage>
        <taxon>Bacteria</taxon>
        <taxon>Bacillati</taxon>
        <taxon>Bacillota</taxon>
        <taxon>Clostridia</taxon>
        <taxon>Lachnospirales</taxon>
        <taxon>Lachnospiraceae</taxon>
        <taxon>Aequitasia</taxon>
    </lineage>
</organism>